<gene>
    <name evidence="3" type="ORF">GCM10011369_24040</name>
</gene>
<feature type="transmembrane region" description="Helical" evidence="1">
    <location>
        <begin position="333"/>
        <end position="351"/>
    </location>
</feature>
<dbReference type="EMBL" id="BMDX01000012">
    <property type="protein sequence ID" value="GGA81282.1"/>
    <property type="molecule type" value="Genomic_DNA"/>
</dbReference>
<dbReference type="InterPro" id="IPR050623">
    <property type="entry name" value="Glucan_succinyl_AcylTrfase"/>
</dbReference>
<dbReference type="AlphaFoldDB" id="A0A8J2XPH9"/>
<comment type="caution">
    <text evidence="3">The sequence shown here is derived from an EMBL/GenBank/DDBJ whole genome shotgun (WGS) entry which is preliminary data.</text>
</comment>
<feature type="transmembrane region" description="Helical" evidence="1">
    <location>
        <begin position="95"/>
        <end position="115"/>
    </location>
</feature>
<feature type="transmembrane region" description="Helical" evidence="1">
    <location>
        <begin position="225"/>
        <end position="246"/>
    </location>
</feature>
<feature type="transmembrane region" description="Helical" evidence="1">
    <location>
        <begin position="191"/>
        <end position="213"/>
    </location>
</feature>
<keyword evidence="1" id="KW-0812">Transmembrane</keyword>
<feature type="transmembrane region" description="Helical" evidence="1">
    <location>
        <begin position="357"/>
        <end position="376"/>
    </location>
</feature>
<keyword evidence="1" id="KW-0472">Membrane</keyword>
<feature type="transmembrane region" description="Helical" evidence="1">
    <location>
        <begin position="50"/>
        <end position="75"/>
    </location>
</feature>
<dbReference type="PANTHER" id="PTHR36927">
    <property type="entry name" value="BLR4337 PROTEIN"/>
    <property type="match status" value="1"/>
</dbReference>
<evidence type="ECO:0000256" key="1">
    <source>
        <dbReference type="SAM" id="Phobius"/>
    </source>
</evidence>
<reference evidence="4" key="1">
    <citation type="journal article" date="2019" name="Int. J. Syst. Evol. Microbiol.">
        <title>The Global Catalogue of Microorganisms (GCM) 10K type strain sequencing project: providing services to taxonomists for standard genome sequencing and annotation.</title>
        <authorList>
            <consortium name="The Broad Institute Genomics Platform"/>
            <consortium name="The Broad Institute Genome Sequencing Center for Infectious Disease"/>
            <person name="Wu L."/>
            <person name="Ma J."/>
        </authorList>
    </citation>
    <scope>NUCLEOTIDE SEQUENCE [LARGE SCALE GENOMIC DNA]</scope>
    <source>
        <strain evidence="4">CGMCC 1.10130</strain>
    </source>
</reference>
<dbReference type="OrthoDB" id="341887at2"/>
<feature type="transmembrane region" description="Helical" evidence="1">
    <location>
        <begin position="20"/>
        <end position="43"/>
    </location>
</feature>
<dbReference type="RefSeq" id="WP_087506042.1">
    <property type="nucleotide sequence ID" value="NZ_BMDX01000012.1"/>
</dbReference>
<name>A0A8J2XPH9_9GAMM</name>
<feature type="transmembrane region" description="Helical" evidence="1">
    <location>
        <begin position="258"/>
        <end position="278"/>
    </location>
</feature>
<dbReference type="Pfam" id="PF01757">
    <property type="entry name" value="Acyl_transf_3"/>
    <property type="match status" value="1"/>
</dbReference>
<feature type="domain" description="Acyltransferase 3" evidence="2">
    <location>
        <begin position="12"/>
        <end position="376"/>
    </location>
</feature>
<proteinExistence type="predicted"/>
<dbReference type="GO" id="GO:0016747">
    <property type="term" value="F:acyltransferase activity, transferring groups other than amino-acyl groups"/>
    <property type="evidence" value="ECO:0007669"/>
    <property type="project" value="InterPro"/>
</dbReference>
<dbReference type="Proteomes" id="UP000619743">
    <property type="component" value="Unassembled WGS sequence"/>
</dbReference>
<evidence type="ECO:0000259" key="2">
    <source>
        <dbReference type="Pfam" id="PF01757"/>
    </source>
</evidence>
<evidence type="ECO:0000313" key="4">
    <source>
        <dbReference type="Proteomes" id="UP000619743"/>
    </source>
</evidence>
<organism evidence="3 4">
    <name type="scientific">Neiella marina</name>
    <dbReference type="NCBI Taxonomy" id="508461"/>
    <lineage>
        <taxon>Bacteria</taxon>
        <taxon>Pseudomonadati</taxon>
        <taxon>Pseudomonadota</taxon>
        <taxon>Gammaproteobacteria</taxon>
        <taxon>Alteromonadales</taxon>
        <taxon>Echinimonadaceae</taxon>
        <taxon>Neiella</taxon>
    </lineage>
</organism>
<sequence length="419" mass="47361">MTQLVQSANRYHYVDALRAFALLLGVVFHASLSFVPVFIGWAVMDVSTSAVVSAFTLVSHSFRMALFFLIAGFLSHLTLHSKGVVEFVRSRLLRIAVPFVVGWFVLRPLLVSGWLMGAESMRGETHVWPAIANGFSTLLAFPNSFLVGSHLWFLYYLLIVTVLLVAVRQLLSFMPHYYQRSVSAADLTMRWLCRSCLATPLLACCTASCLWFMAHWGMDTPDRSLLPHLPVSLIYGGFFIFGWLLHRQPTLIAEFGQLTWRKLLLVCCAIIVCCYFSQFEQQVGDTSYEWLKLTFVIGYGVMMWSLVALSIAIFKRCCQRPNAIVRYLADASYWLYLSHLPVVVWLQVAVADLALHWSIKLLLVSATTVTICLLLYDLAVRSTAIGQLLNGRRQARVLTWPKHPTAVQAFAQPQRKPNE</sequence>
<feature type="transmembrane region" description="Helical" evidence="1">
    <location>
        <begin position="290"/>
        <end position="313"/>
    </location>
</feature>
<keyword evidence="4" id="KW-1185">Reference proteome</keyword>
<protein>
    <recommendedName>
        <fullName evidence="2">Acyltransferase 3 domain-containing protein</fullName>
    </recommendedName>
</protein>
<feature type="transmembrane region" description="Helical" evidence="1">
    <location>
        <begin position="153"/>
        <end position="171"/>
    </location>
</feature>
<keyword evidence="1" id="KW-1133">Transmembrane helix</keyword>
<dbReference type="InterPro" id="IPR002656">
    <property type="entry name" value="Acyl_transf_3_dom"/>
</dbReference>
<evidence type="ECO:0000313" key="3">
    <source>
        <dbReference type="EMBL" id="GGA81282.1"/>
    </source>
</evidence>
<dbReference type="PANTHER" id="PTHR36927:SF1">
    <property type="entry name" value="MDO-LIKE PROTEIN"/>
    <property type="match status" value="1"/>
</dbReference>
<accession>A0A8J2XPH9</accession>